<organism evidence="5 6">
    <name type="scientific">Marasmius tenuissimus</name>
    <dbReference type="NCBI Taxonomy" id="585030"/>
    <lineage>
        <taxon>Eukaryota</taxon>
        <taxon>Fungi</taxon>
        <taxon>Dikarya</taxon>
        <taxon>Basidiomycota</taxon>
        <taxon>Agaricomycotina</taxon>
        <taxon>Agaricomycetes</taxon>
        <taxon>Agaricomycetidae</taxon>
        <taxon>Agaricales</taxon>
        <taxon>Marasmiineae</taxon>
        <taxon>Marasmiaceae</taxon>
        <taxon>Marasmius</taxon>
    </lineage>
</organism>
<proteinExistence type="predicted"/>
<name>A0ABR3A4X8_9AGAR</name>
<evidence type="ECO:0000259" key="4">
    <source>
        <dbReference type="PROSITE" id="PS50048"/>
    </source>
</evidence>
<keyword evidence="6" id="KW-1185">Reference proteome</keyword>
<dbReference type="InterPro" id="IPR036864">
    <property type="entry name" value="Zn2-C6_fun-type_DNA-bd_sf"/>
</dbReference>
<dbReference type="InterPro" id="IPR007219">
    <property type="entry name" value="XnlR_reg_dom"/>
</dbReference>
<dbReference type="InterPro" id="IPR050987">
    <property type="entry name" value="AtrR-like"/>
</dbReference>
<dbReference type="PANTHER" id="PTHR46910">
    <property type="entry name" value="TRANSCRIPTION FACTOR PDR1"/>
    <property type="match status" value="1"/>
</dbReference>
<dbReference type="Pfam" id="PF00172">
    <property type="entry name" value="Zn_clus"/>
    <property type="match status" value="1"/>
</dbReference>
<dbReference type="EMBL" id="JBBXMP010000015">
    <property type="protein sequence ID" value="KAL0069017.1"/>
    <property type="molecule type" value="Genomic_DNA"/>
</dbReference>
<feature type="region of interest" description="Disordered" evidence="3">
    <location>
        <begin position="141"/>
        <end position="189"/>
    </location>
</feature>
<dbReference type="PANTHER" id="PTHR46910:SF38">
    <property type="entry name" value="ZN(2)-C6 FUNGAL-TYPE DOMAIN-CONTAINING PROTEIN"/>
    <property type="match status" value="1"/>
</dbReference>
<dbReference type="SMART" id="SM00906">
    <property type="entry name" value="Fungal_trans"/>
    <property type="match status" value="1"/>
</dbReference>
<feature type="compositionally biased region" description="Polar residues" evidence="3">
    <location>
        <begin position="141"/>
        <end position="152"/>
    </location>
</feature>
<evidence type="ECO:0000313" key="6">
    <source>
        <dbReference type="Proteomes" id="UP001437256"/>
    </source>
</evidence>
<accession>A0ABR3A4X8</accession>
<feature type="compositionally biased region" description="Low complexity" evidence="3">
    <location>
        <begin position="158"/>
        <end position="182"/>
    </location>
</feature>
<evidence type="ECO:0000256" key="3">
    <source>
        <dbReference type="SAM" id="MobiDB-lite"/>
    </source>
</evidence>
<sequence>MADDGLQPERGIKKRRLHGACDMCRKKKVKCDSANMPGNVCSNCIMFNSECTHVLANSRKRAVRKPVAPNFQSPGSSYLSTPSFSVLPEAVNVGRDTSSSRRELADSVLSASYIFPEELSVAHNTIFELATYARSLEQQLTAARRSPGSSHVSPKALSANSPGSVQSSGSGPSLASPSNPSSSDEDEDEKIQISIGDPMRQMTMNNKNADSFFGKTSDMVFIKSALDAKAEYSNGAGGGGSMASKRPEFWSTFPWQFGSELPQRPLEFPSPALTSILIRHYFEDYHHLFPILHRQIFEKQVANGRHLSDSRFGLLLLSICAIGSRFVDLNDPRMLQEGVLDPSEAETTKKHSLGWKWFRQIGYRAMNVELPSASTLPDVCELQLIINYIMFAQPTTAPDMCWLLLGQGVRYAFAVGVHRKSFRGGPASVSAEKELWKRAFWGLVVIDVFMSAFLGRPRATNPAECDIEFPVDCDDEYWDHPDPELNFKQPPTKPSTISAYIRLLKLLDIYGFAQRSLFAVRKSSLNIDIPLASEQEDQIVSELDRALNEWVDETPDHLRWNAHMYRDNKYFFNQAAALYVNYYWVQIHIHRTFIRGRGARNKEKAFTSLAVCANAARSSTRLMDVQNREGDLPVPFPGTQMVLFNSAIVLLLKIWGGKSSGLATDPHRDLSDVHTSVRVLKTYEERWQIAGRLCDILTELISFSDIAPAPREANNLKRARSDFMDDPHDPQECTESSVVMSLPSGSDHEWEETFPSGLPLYAEDLGRLPLHGSIPDLSEANNSGDDASFWANFLAGAPTAHTGSNWPQIPAAQGGGQGGNNLNGTALASWSGTPGEYGWEDWSSYVSSIDDILRASLGPSSASGSAQSF</sequence>
<dbReference type="PROSITE" id="PS00463">
    <property type="entry name" value="ZN2_CY6_FUNGAL_1"/>
    <property type="match status" value="1"/>
</dbReference>
<evidence type="ECO:0000256" key="1">
    <source>
        <dbReference type="ARBA" id="ARBA00022723"/>
    </source>
</evidence>
<evidence type="ECO:0000256" key="2">
    <source>
        <dbReference type="ARBA" id="ARBA00023242"/>
    </source>
</evidence>
<dbReference type="PROSITE" id="PS50048">
    <property type="entry name" value="ZN2_CY6_FUNGAL_2"/>
    <property type="match status" value="1"/>
</dbReference>
<dbReference type="SMART" id="SM00066">
    <property type="entry name" value="GAL4"/>
    <property type="match status" value="1"/>
</dbReference>
<evidence type="ECO:0000313" key="5">
    <source>
        <dbReference type="EMBL" id="KAL0069017.1"/>
    </source>
</evidence>
<keyword evidence="1" id="KW-0479">Metal-binding</keyword>
<dbReference type="SUPFAM" id="SSF57701">
    <property type="entry name" value="Zn2/Cys6 DNA-binding domain"/>
    <property type="match status" value="1"/>
</dbReference>
<dbReference type="Pfam" id="PF04082">
    <property type="entry name" value="Fungal_trans"/>
    <property type="match status" value="1"/>
</dbReference>
<keyword evidence="2" id="KW-0539">Nucleus</keyword>
<feature type="domain" description="Zn(2)-C6 fungal-type" evidence="4">
    <location>
        <begin position="20"/>
        <end position="53"/>
    </location>
</feature>
<dbReference type="CDD" id="cd12148">
    <property type="entry name" value="fungal_TF_MHR"/>
    <property type="match status" value="1"/>
</dbReference>
<gene>
    <name evidence="5" type="primary">GIN1_18</name>
    <name evidence="5" type="ORF">AAF712_004010</name>
</gene>
<reference evidence="5 6" key="1">
    <citation type="submission" date="2024-05" db="EMBL/GenBank/DDBJ databases">
        <title>A draft genome resource for the thread blight pathogen Marasmius tenuissimus strain MS-2.</title>
        <authorList>
            <person name="Yulfo-Soto G.E."/>
            <person name="Baruah I.K."/>
            <person name="Amoako-Attah I."/>
            <person name="Bukari Y."/>
            <person name="Meinhardt L.W."/>
            <person name="Bailey B.A."/>
            <person name="Cohen S.P."/>
        </authorList>
    </citation>
    <scope>NUCLEOTIDE SEQUENCE [LARGE SCALE GENOMIC DNA]</scope>
    <source>
        <strain evidence="5 6">MS-2</strain>
    </source>
</reference>
<dbReference type="CDD" id="cd00067">
    <property type="entry name" value="GAL4"/>
    <property type="match status" value="1"/>
</dbReference>
<protein>
    <submittedName>
        <fullName evidence="5">Gypsy retrotransposon integrase-like protein 1</fullName>
    </submittedName>
</protein>
<comment type="caution">
    <text evidence="5">The sequence shown here is derived from an EMBL/GenBank/DDBJ whole genome shotgun (WGS) entry which is preliminary data.</text>
</comment>
<dbReference type="Proteomes" id="UP001437256">
    <property type="component" value="Unassembled WGS sequence"/>
</dbReference>
<dbReference type="Gene3D" id="4.10.240.10">
    <property type="entry name" value="Zn(2)-C6 fungal-type DNA-binding domain"/>
    <property type="match status" value="1"/>
</dbReference>
<dbReference type="InterPro" id="IPR001138">
    <property type="entry name" value="Zn2Cys6_DnaBD"/>
</dbReference>